<organism evidence="3 4">
    <name type="scientific">Austropuccinia psidii MF-1</name>
    <dbReference type="NCBI Taxonomy" id="1389203"/>
    <lineage>
        <taxon>Eukaryota</taxon>
        <taxon>Fungi</taxon>
        <taxon>Dikarya</taxon>
        <taxon>Basidiomycota</taxon>
        <taxon>Pucciniomycotina</taxon>
        <taxon>Pucciniomycetes</taxon>
        <taxon>Pucciniales</taxon>
        <taxon>Sphaerophragmiaceae</taxon>
        <taxon>Austropuccinia</taxon>
    </lineage>
</organism>
<sequence>MDKPLNLLVSDIMGPFSQDPQGFQYLLTIHDHVAMYSIVYPKKSRSDAPAEILDAIAHLSVELGISPKALQTENAREFVSASFTVALLKLGFGFHPLLPYSPQEDG</sequence>
<dbReference type="PROSITE" id="PS50994">
    <property type="entry name" value="INTEGRASE"/>
    <property type="match status" value="1"/>
</dbReference>
<gene>
    <name evidence="3" type="ORF">O181_009844</name>
</gene>
<dbReference type="InterPro" id="IPR001584">
    <property type="entry name" value="Integrase_cat-core"/>
</dbReference>
<dbReference type="EMBL" id="AVOT02002370">
    <property type="protein sequence ID" value="MBW0470129.1"/>
    <property type="molecule type" value="Genomic_DNA"/>
</dbReference>
<dbReference type="InterPro" id="IPR036397">
    <property type="entry name" value="RNaseH_sf"/>
</dbReference>
<dbReference type="SUPFAM" id="SSF53098">
    <property type="entry name" value="Ribonuclease H-like"/>
    <property type="match status" value="1"/>
</dbReference>
<evidence type="ECO:0000259" key="2">
    <source>
        <dbReference type="PROSITE" id="PS50994"/>
    </source>
</evidence>
<evidence type="ECO:0000313" key="4">
    <source>
        <dbReference type="Proteomes" id="UP000765509"/>
    </source>
</evidence>
<accession>A0A9Q3BPZ2</accession>
<dbReference type="GO" id="GO:0015074">
    <property type="term" value="P:DNA integration"/>
    <property type="evidence" value="ECO:0007669"/>
    <property type="project" value="InterPro"/>
</dbReference>
<dbReference type="AlphaFoldDB" id="A0A9Q3BPZ2"/>
<keyword evidence="4" id="KW-1185">Reference proteome</keyword>
<protein>
    <recommendedName>
        <fullName evidence="2">Integrase catalytic domain-containing protein</fullName>
    </recommendedName>
</protein>
<comment type="caution">
    <text evidence="3">The sequence shown here is derived from an EMBL/GenBank/DDBJ whole genome shotgun (WGS) entry which is preliminary data.</text>
</comment>
<evidence type="ECO:0000256" key="1">
    <source>
        <dbReference type="ARBA" id="ARBA00022884"/>
    </source>
</evidence>
<dbReference type="Proteomes" id="UP000765509">
    <property type="component" value="Unassembled WGS sequence"/>
</dbReference>
<reference evidence="3" key="1">
    <citation type="submission" date="2021-03" db="EMBL/GenBank/DDBJ databases">
        <title>Draft genome sequence of rust myrtle Austropuccinia psidii MF-1, a brazilian biotype.</title>
        <authorList>
            <person name="Quecine M.C."/>
            <person name="Pachon D.M.R."/>
            <person name="Bonatelli M.L."/>
            <person name="Correr F.H."/>
            <person name="Franceschini L.M."/>
            <person name="Leite T.F."/>
            <person name="Margarido G.R.A."/>
            <person name="Almeida C.A."/>
            <person name="Ferrarezi J.A."/>
            <person name="Labate C.A."/>
        </authorList>
    </citation>
    <scope>NUCLEOTIDE SEQUENCE</scope>
    <source>
        <strain evidence="3">MF-1</strain>
    </source>
</reference>
<dbReference type="GO" id="GO:0003723">
    <property type="term" value="F:RNA binding"/>
    <property type="evidence" value="ECO:0007669"/>
    <property type="project" value="UniProtKB-KW"/>
</dbReference>
<name>A0A9Q3BPZ2_9BASI</name>
<evidence type="ECO:0000313" key="3">
    <source>
        <dbReference type="EMBL" id="MBW0470129.1"/>
    </source>
</evidence>
<keyword evidence="1" id="KW-0694">RNA-binding</keyword>
<dbReference type="InterPro" id="IPR012337">
    <property type="entry name" value="RNaseH-like_sf"/>
</dbReference>
<dbReference type="GO" id="GO:0005634">
    <property type="term" value="C:nucleus"/>
    <property type="evidence" value="ECO:0007669"/>
    <property type="project" value="UniProtKB-ARBA"/>
</dbReference>
<feature type="domain" description="Integrase catalytic" evidence="2">
    <location>
        <begin position="1"/>
        <end position="106"/>
    </location>
</feature>
<dbReference type="Gene3D" id="3.30.420.10">
    <property type="entry name" value="Ribonuclease H-like superfamily/Ribonuclease H"/>
    <property type="match status" value="1"/>
</dbReference>
<proteinExistence type="predicted"/>
<dbReference type="OrthoDB" id="2640446at2759"/>